<evidence type="ECO:0000259" key="1">
    <source>
        <dbReference type="Pfam" id="PF08955"/>
    </source>
</evidence>
<dbReference type="Proteomes" id="UP000657177">
    <property type="component" value="Unassembled WGS sequence"/>
</dbReference>
<comment type="caution">
    <text evidence="2">The sequence shown here is derived from an EMBL/GenBank/DDBJ whole genome shotgun (WGS) entry which is preliminary data.</text>
</comment>
<evidence type="ECO:0000313" key="3">
    <source>
        <dbReference type="Proteomes" id="UP000657177"/>
    </source>
</evidence>
<dbReference type="EMBL" id="JAAKDE010000044">
    <property type="protein sequence ID" value="MBA2134027.1"/>
    <property type="molecule type" value="Genomic_DNA"/>
</dbReference>
<evidence type="ECO:0000313" key="2">
    <source>
        <dbReference type="EMBL" id="MBA2134027.1"/>
    </source>
</evidence>
<feature type="domain" description="Bypass of forespore C C-terminal" evidence="1">
    <location>
        <begin position="96"/>
        <end position="165"/>
    </location>
</feature>
<dbReference type="InterPro" id="IPR015050">
    <property type="entry name" value="BofC_C"/>
</dbReference>
<organism evidence="2 3">
    <name type="scientific">Capillibacterium thermochitinicola</name>
    <dbReference type="NCBI Taxonomy" id="2699427"/>
    <lineage>
        <taxon>Bacteria</taxon>
        <taxon>Bacillati</taxon>
        <taxon>Bacillota</taxon>
        <taxon>Capillibacterium</taxon>
    </lineage>
</organism>
<keyword evidence="3" id="KW-1185">Reference proteome</keyword>
<reference evidence="2" key="1">
    <citation type="submission" date="2020-06" db="EMBL/GenBank/DDBJ databases">
        <title>Novel chitinolytic bacterium.</title>
        <authorList>
            <person name="Ungkulpasvich U."/>
            <person name="Kosugi A."/>
            <person name="Uke A."/>
        </authorList>
    </citation>
    <scope>NUCLEOTIDE SEQUENCE</scope>
    <source>
        <strain evidence="2">UUS1-1</strain>
    </source>
</reference>
<protein>
    <submittedName>
        <fullName evidence="2">BofC C-terminal domain-containing protein</fullName>
    </submittedName>
</protein>
<sequence>MKRVGLVLLLGLVLGGVYLLANTGKLALVSGSVLKQKSFTLEYTAFYTGCQHEERKEECHSPRTRNELLEKLTNEGWVITSFTSERVGLEKEETKLCPGCQEQEFIGIYGNEIGVYAGSPEKPGPLKQVIPVNISRLPKAEIEDLRAGIVCRGAQEKWRILEGYQN</sequence>
<accession>A0A8J6LT65</accession>
<gene>
    <name evidence="2" type="ORF">G5B42_10845</name>
</gene>
<proteinExistence type="predicted"/>
<dbReference type="AlphaFoldDB" id="A0A8J6LT65"/>
<dbReference type="Pfam" id="PF08955">
    <property type="entry name" value="BofC_C"/>
    <property type="match status" value="1"/>
</dbReference>
<dbReference type="RefSeq" id="WP_181340491.1">
    <property type="nucleotide sequence ID" value="NZ_JAAKDE010000044.1"/>
</dbReference>
<name>A0A8J6LT65_9FIRM</name>